<dbReference type="EMBL" id="JAFJYH010000068">
    <property type="protein sequence ID" value="KAG4421274.1"/>
    <property type="molecule type" value="Genomic_DNA"/>
</dbReference>
<gene>
    <name evidence="1" type="ORF">IFR04_005576</name>
</gene>
<sequence length="291" mass="34389">MYSRDATVTAVLRFYRSIIRHPYLNANNLILPPPDGWPSIALVHKNTTVLDLLRHLPYLRPEKQYEELTIQWECIPICYPDLLDYKREDFEKSYGLPLLPSHSVYLARAGSYLNTSLILDTDTGNVIEYSVMGNDITTSNEEYEKLPLDERWKVHRATPVEVFLEGWIRRFDGLVWMLIPNPVEQPVSGRFYSRAENRREEEMLLTGEELEERIGQDEERETDEFAREQRLVGRRQREHVTDIYNTFIRHGWPDHFDKEECRNELLGLEKKKDAEERKRMDEMNPDAGLFG</sequence>
<proteinExistence type="predicted"/>
<protein>
    <submittedName>
        <fullName evidence="1">Uncharacterized protein</fullName>
    </submittedName>
</protein>
<name>A0A8H7WBI5_9HELO</name>
<evidence type="ECO:0000313" key="1">
    <source>
        <dbReference type="EMBL" id="KAG4421274.1"/>
    </source>
</evidence>
<dbReference type="OrthoDB" id="5343383at2759"/>
<keyword evidence="2" id="KW-1185">Reference proteome</keyword>
<comment type="caution">
    <text evidence="1">The sequence shown here is derived from an EMBL/GenBank/DDBJ whole genome shotgun (WGS) entry which is preliminary data.</text>
</comment>
<organism evidence="1 2">
    <name type="scientific">Cadophora malorum</name>
    <dbReference type="NCBI Taxonomy" id="108018"/>
    <lineage>
        <taxon>Eukaryota</taxon>
        <taxon>Fungi</taxon>
        <taxon>Dikarya</taxon>
        <taxon>Ascomycota</taxon>
        <taxon>Pezizomycotina</taxon>
        <taxon>Leotiomycetes</taxon>
        <taxon>Helotiales</taxon>
        <taxon>Ploettnerulaceae</taxon>
        <taxon>Cadophora</taxon>
    </lineage>
</organism>
<dbReference type="AlphaFoldDB" id="A0A8H7WBI5"/>
<reference evidence="1" key="1">
    <citation type="submission" date="2021-02" db="EMBL/GenBank/DDBJ databases">
        <title>Genome sequence Cadophora malorum strain M34.</title>
        <authorList>
            <person name="Stefanovic E."/>
            <person name="Vu D."/>
            <person name="Scully C."/>
            <person name="Dijksterhuis J."/>
            <person name="Roader J."/>
            <person name="Houbraken J."/>
        </authorList>
    </citation>
    <scope>NUCLEOTIDE SEQUENCE</scope>
    <source>
        <strain evidence="1">M34</strain>
    </source>
</reference>
<dbReference type="Proteomes" id="UP000664132">
    <property type="component" value="Unassembled WGS sequence"/>
</dbReference>
<accession>A0A8H7WBI5</accession>
<evidence type="ECO:0000313" key="2">
    <source>
        <dbReference type="Proteomes" id="UP000664132"/>
    </source>
</evidence>